<feature type="transmembrane region" description="Helical" evidence="6">
    <location>
        <begin position="355"/>
        <end position="376"/>
    </location>
</feature>
<evidence type="ECO:0000256" key="4">
    <source>
        <dbReference type="ARBA" id="ARBA00022989"/>
    </source>
</evidence>
<evidence type="ECO:0000256" key="2">
    <source>
        <dbReference type="ARBA" id="ARBA00022475"/>
    </source>
</evidence>
<feature type="transmembrane region" description="Helical" evidence="6">
    <location>
        <begin position="12"/>
        <end position="33"/>
    </location>
</feature>
<dbReference type="PANTHER" id="PTHR43652:SF6">
    <property type="entry name" value="ARGININE REPRESSOR"/>
    <property type="match status" value="1"/>
</dbReference>
<proteinExistence type="predicted"/>
<evidence type="ECO:0000256" key="1">
    <source>
        <dbReference type="ARBA" id="ARBA00004651"/>
    </source>
</evidence>
<sequence>MVESAKKKKFKVPHTYVILFSVIIIMSILTYVIPAGEFDRVKDEATGRTLVSPDSFHNVEQNPIKPFALVQAVPRGMEDAAQIIFFIFIVGGAFQIITATGTIEAGIGRLAKRLNGKENLMIPIFMVIFGIGGATFGMAEETIVFVPIGIALARALGFDAITGTAMITLGAACGFNSGFMNPFSVGVAQGIAELPLFSGIIMRIIIFVVLLIITAIYIIRYAEKVKKDSSKSVVAELELEERGKIIDLNNVPTMRVHHNIILLTVIAGFAVIITGVFKFDWYILEIGSTFLAMGVISGLIGGLGPSKIAQEFVVGAKSIAFGALVVGVARGILIVMKDGLIIDSIVYGLAKAIQILPKSISVIGMYIVQVIINFFIPSGSGQAAATMPIMVPLSDLLGITRQTAVMAFQFGDGFTNSIIPTSAALMGYLSMGNIPYEKWFKFIWPLMLIWIGTGMAFLVIANAISYGPF</sequence>
<dbReference type="RefSeq" id="WP_256311726.1">
    <property type="nucleotide sequence ID" value="NZ_JANGAC010000008.1"/>
</dbReference>
<feature type="transmembrane region" description="Helical" evidence="6">
    <location>
        <begin position="200"/>
        <end position="219"/>
    </location>
</feature>
<dbReference type="InterPro" id="IPR051679">
    <property type="entry name" value="DASS-Related_Transporters"/>
</dbReference>
<evidence type="ECO:0000256" key="6">
    <source>
        <dbReference type="SAM" id="Phobius"/>
    </source>
</evidence>
<comment type="caution">
    <text evidence="7">The sequence shown here is derived from an EMBL/GenBank/DDBJ whole genome shotgun (WGS) entry which is preliminary data.</text>
</comment>
<dbReference type="PANTHER" id="PTHR43652">
    <property type="entry name" value="BASIC AMINO ACID ANTIPORTER YFCC-RELATED"/>
    <property type="match status" value="1"/>
</dbReference>
<organism evidence="7 8">
    <name type="scientific">Tissierella carlieri</name>
    <dbReference type="NCBI Taxonomy" id="689904"/>
    <lineage>
        <taxon>Bacteria</taxon>
        <taxon>Bacillati</taxon>
        <taxon>Bacillota</taxon>
        <taxon>Tissierellia</taxon>
        <taxon>Tissierellales</taxon>
        <taxon>Tissierellaceae</taxon>
        <taxon>Tissierella</taxon>
    </lineage>
</organism>
<dbReference type="Pfam" id="PF03606">
    <property type="entry name" value="DcuC"/>
    <property type="match status" value="1"/>
</dbReference>
<feature type="transmembrane region" description="Helical" evidence="6">
    <location>
        <begin position="442"/>
        <end position="464"/>
    </location>
</feature>
<feature type="transmembrane region" description="Helical" evidence="6">
    <location>
        <begin position="315"/>
        <end position="335"/>
    </location>
</feature>
<gene>
    <name evidence="7" type="ORF">NE686_12290</name>
</gene>
<feature type="transmembrane region" description="Helical" evidence="6">
    <location>
        <begin position="283"/>
        <end position="303"/>
    </location>
</feature>
<dbReference type="InterPro" id="IPR018385">
    <property type="entry name" value="C4_dicarb_anaerob_car-like"/>
</dbReference>
<protein>
    <submittedName>
        <fullName evidence="7">TIGR00366 family protein</fullName>
    </submittedName>
</protein>
<evidence type="ECO:0000256" key="5">
    <source>
        <dbReference type="ARBA" id="ARBA00023136"/>
    </source>
</evidence>
<reference evidence="7 8" key="1">
    <citation type="submission" date="2022-06" db="EMBL/GenBank/DDBJ databases">
        <title>Isolation of gut microbiota from human fecal samples.</title>
        <authorList>
            <person name="Pamer E.G."/>
            <person name="Barat B."/>
            <person name="Waligurski E."/>
            <person name="Medina S."/>
            <person name="Paddock L."/>
            <person name="Mostad J."/>
        </authorList>
    </citation>
    <scope>NUCLEOTIDE SEQUENCE [LARGE SCALE GENOMIC DNA]</scope>
    <source>
        <strain evidence="7 8">DFI.7.95</strain>
    </source>
</reference>
<accession>A0ABT1SBY8</accession>
<keyword evidence="4 6" id="KW-1133">Transmembrane helix</keyword>
<evidence type="ECO:0000256" key="3">
    <source>
        <dbReference type="ARBA" id="ARBA00022692"/>
    </source>
</evidence>
<feature type="transmembrane region" description="Helical" evidence="6">
    <location>
        <begin position="83"/>
        <end position="107"/>
    </location>
</feature>
<keyword evidence="5 6" id="KW-0472">Membrane</keyword>
<dbReference type="Proteomes" id="UP001524478">
    <property type="component" value="Unassembled WGS sequence"/>
</dbReference>
<feature type="transmembrane region" description="Helical" evidence="6">
    <location>
        <begin position="119"/>
        <end position="139"/>
    </location>
</feature>
<feature type="transmembrane region" description="Helical" evidence="6">
    <location>
        <begin position="260"/>
        <end position="277"/>
    </location>
</feature>
<evidence type="ECO:0000313" key="7">
    <source>
        <dbReference type="EMBL" id="MCQ4923872.1"/>
    </source>
</evidence>
<name>A0ABT1SBY8_9FIRM</name>
<keyword evidence="8" id="KW-1185">Reference proteome</keyword>
<keyword evidence="2" id="KW-1003">Cell membrane</keyword>
<keyword evidence="3 6" id="KW-0812">Transmembrane</keyword>
<evidence type="ECO:0000313" key="8">
    <source>
        <dbReference type="Proteomes" id="UP001524478"/>
    </source>
</evidence>
<comment type="subcellular location">
    <subcellularLocation>
        <location evidence="1">Cell membrane</location>
        <topology evidence="1">Multi-pass membrane protein</topology>
    </subcellularLocation>
</comment>
<dbReference type="EMBL" id="JANGAC010000008">
    <property type="protein sequence ID" value="MCQ4923872.1"/>
    <property type="molecule type" value="Genomic_DNA"/>
</dbReference>